<dbReference type="Proteomes" id="UP001345827">
    <property type="component" value="Unassembled WGS sequence"/>
</dbReference>
<dbReference type="Pfam" id="PF00172">
    <property type="entry name" value="Zn_clus"/>
    <property type="match status" value="1"/>
</dbReference>
<organism evidence="5 6">
    <name type="scientific">Vermiconidia calcicola</name>
    <dbReference type="NCBI Taxonomy" id="1690605"/>
    <lineage>
        <taxon>Eukaryota</taxon>
        <taxon>Fungi</taxon>
        <taxon>Dikarya</taxon>
        <taxon>Ascomycota</taxon>
        <taxon>Pezizomycotina</taxon>
        <taxon>Dothideomycetes</taxon>
        <taxon>Dothideomycetidae</taxon>
        <taxon>Mycosphaerellales</taxon>
        <taxon>Extremaceae</taxon>
        <taxon>Vermiconidia</taxon>
    </lineage>
</organism>
<dbReference type="PANTHER" id="PTHR37534:SF3">
    <property type="entry name" value="ZN(II)2CYS6 TRANSCRIPTION FACTOR (EUROFUNG)"/>
    <property type="match status" value="1"/>
</dbReference>
<dbReference type="SMART" id="SM00066">
    <property type="entry name" value="GAL4"/>
    <property type="match status" value="1"/>
</dbReference>
<dbReference type="SUPFAM" id="SSF57701">
    <property type="entry name" value="Zn2/Cys6 DNA-binding domain"/>
    <property type="match status" value="1"/>
</dbReference>
<dbReference type="EMBL" id="JAXLQG010000004">
    <property type="protein sequence ID" value="KAK5541294.1"/>
    <property type="molecule type" value="Genomic_DNA"/>
</dbReference>
<dbReference type="Gene3D" id="4.10.240.10">
    <property type="entry name" value="Zn(2)-C6 fungal-type DNA-binding domain"/>
    <property type="match status" value="1"/>
</dbReference>
<feature type="region of interest" description="Disordered" evidence="3">
    <location>
        <begin position="53"/>
        <end position="123"/>
    </location>
</feature>
<evidence type="ECO:0000256" key="2">
    <source>
        <dbReference type="ARBA" id="ARBA00023242"/>
    </source>
</evidence>
<dbReference type="GO" id="GO:0000976">
    <property type="term" value="F:transcription cis-regulatory region binding"/>
    <property type="evidence" value="ECO:0007669"/>
    <property type="project" value="TreeGrafter"/>
</dbReference>
<comment type="subcellular location">
    <subcellularLocation>
        <location evidence="1">Nucleus</location>
    </subcellularLocation>
</comment>
<feature type="compositionally biased region" description="Basic and acidic residues" evidence="3">
    <location>
        <begin position="87"/>
        <end position="104"/>
    </location>
</feature>
<keyword evidence="2" id="KW-0539">Nucleus</keyword>
<gene>
    <name evidence="5" type="ORF">LTR25_003071</name>
</gene>
<evidence type="ECO:0000313" key="5">
    <source>
        <dbReference type="EMBL" id="KAK5541294.1"/>
    </source>
</evidence>
<dbReference type="PROSITE" id="PS00463">
    <property type="entry name" value="ZN2_CY6_FUNGAL_1"/>
    <property type="match status" value="1"/>
</dbReference>
<dbReference type="GO" id="GO:0000981">
    <property type="term" value="F:DNA-binding transcription factor activity, RNA polymerase II-specific"/>
    <property type="evidence" value="ECO:0007669"/>
    <property type="project" value="InterPro"/>
</dbReference>
<accession>A0AAV9QGN8</accession>
<evidence type="ECO:0000259" key="4">
    <source>
        <dbReference type="PROSITE" id="PS50048"/>
    </source>
</evidence>
<dbReference type="GO" id="GO:0008270">
    <property type="term" value="F:zinc ion binding"/>
    <property type="evidence" value="ECO:0007669"/>
    <property type="project" value="InterPro"/>
</dbReference>
<protein>
    <recommendedName>
        <fullName evidence="4">Zn(2)-C6 fungal-type domain-containing protein</fullName>
    </recommendedName>
</protein>
<keyword evidence="6" id="KW-1185">Reference proteome</keyword>
<evidence type="ECO:0000256" key="3">
    <source>
        <dbReference type="SAM" id="MobiDB-lite"/>
    </source>
</evidence>
<dbReference type="GO" id="GO:0045944">
    <property type="term" value="P:positive regulation of transcription by RNA polymerase II"/>
    <property type="evidence" value="ECO:0007669"/>
    <property type="project" value="TreeGrafter"/>
</dbReference>
<dbReference type="GO" id="GO:0005634">
    <property type="term" value="C:nucleus"/>
    <property type="evidence" value="ECO:0007669"/>
    <property type="project" value="UniProtKB-SubCell"/>
</dbReference>
<reference evidence="5 6" key="1">
    <citation type="submission" date="2023-06" db="EMBL/GenBank/DDBJ databases">
        <title>Black Yeasts Isolated from many extreme environments.</title>
        <authorList>
            <person name="Coleine C."/>
            <person name="Stajich J.E."/>
            <person name="Selbmann L."/>
        </authorList>
    </citation>
    <scope>NUCLEOTIDE SEQUENCE [LARGE SCALE GENOMIC DNA]</scope>
    <source>
        <strain evidence="5 6">CCFEE 5887</strain>
    </source>
</reference>
<name>A0AAV9QGN8_9PEZI</name>
<dbReference type="CDD" id="cd00067">
    <property type="entry name" value="GAL4"/>
    <property type="match status" value="1"/>
</dbReference>
<comment type="caution">
    <text evidence="5">The sequence shown here is derived from an EMBL/GenBank/DDBJ whole genome shotgun (WGS) entry which is preliminary data.</text>
</comment>
<feature type="domain" description="Zn(2)-C6 fungal-type" evidence="4">
    <location>
        <begin position="16"/>
        <end position="46"/>
    </location>
</feature>
<sequence length="644" mass="71839">MATRKSRSRGLRAKTGCLTCRKRHLKCDEVKPSCGLCAKSGRTCTYLEPSTRRVNTASNTEGEEVDESMRSPSTTSNASVSYMEGGAETRPESLWRNTFDRGQDGDGNPASSENPEDVLQPSANDVQGMAPQQEYHTQPGSAHLAPQDNNEHLGRTFQHQPFQAAEYTGPSPDTATEFSHGSLVDVATARWFGMLASDAEIGITSPKELAPFQNQYPTSASLFEGTNSWTTAVDRSLAANTNDEVGWATQRIPGLSPLAAGQDGLECAMWKSASALTLKRHEQHLLEVFVNRISQWMDLFDPFRHFCTLVPRLALFNVGLLSAVLALSVRYLTLNPALANGTDHQRHDALRYYHQSLHYVQNAMQYSSYLTSLELLATTLIISAYEMLDGSRKDWERHLQGVFGIQRSQVIHGDTGGLRAAVWWAWLQQDVWGAFREKRKVFTFWRPVKTFSDLNTWELAARSVFLMAKVVNYCSEVENSGEDNNIQSRIDAADRLSLILDDWERHLPIEFTPLPLGNTNPTSVFKPCWIQPAALGAAMQIYNAARILLTLHRPLPGGLNGFMKRQKHLDRYVEAVGGIAVALTDYGSSVISSQCLFIAGMCTSDDRKRTEILRLMALCRQKTGWPVKPMDNDLRAIWDSPDTM</sequence>
<evidence type="ECO:0000313" key="6">
    <source>
        <dbReference type="Proteomes" id="UP001345827"/>
    </source>
</evidence>
<dbReference type="AlphaFoldDB" id="A0AAV9QGN8"/>
<dbReference type="PROSITE" id="PS50048">
    <property type="entry name" value="ZN2_CY6_FUNGAL_2"/>
    <property type="match status" value="1"/>
</dbReference>
<proteinExistence type="predicted"/>
<dbReference type="Pfam" id="PF11951">
    <property type="entry name" value="Fungal_trans_2"/>
    <property type="match status" value="1"/>
</dbReference>
<dbReference type="PANTHER" id="PTHR37534">
    <property type="entry name" value="TRANSCRIPTIONAL ACTIVATOR PROTEIN UGA3"/>
    <property type="match status" value="1"/>
</dbReference>
<evidence type="ECO:0000256" key="1">
    <source>
        <dbReference type="ARBA" id="ARBA00004123"/>
    </source>
</evidence>
<dbReference type="InterPro" id="IPR036864">
    <property type="entry name" value="Zn2-C6_fun-type_DNA-bd_sf"/>
</dbReference>
<feature type="compositionally biased region" description="Polar residues" evidence="3">
    <location>
        <begin position="70"/>
        <end position="80"/>
    </location>
</feature>
<dbReference type="InterPro" id="IPR001138">
    <property type="entry name" value="Zn2Cys6_DnaBD"/>
</dbReference>
<dbReference type="CDD" id="cd12148">
    <property type="entry name" value="fungal_TF_MHR"/>
    <property type="match status" value="1"/>
</dbReference>
<dbReference type="InterPro" id="IPR021858">
    <property type="entry name" value="Fun_TF"/>
</dbReference>